<evidence type="ECO:0000256" key="9">
    <source>
        <dbReference type="RuleBase" id="RU003357"/>
    </source>
</evidence>
<name>A0ABR7KXJ5_9SPHI</name>
<dbReference type="InterPro" id="IPR039426">
    <property type="entry name" value="TonB-dep_rcpt-like"/>
</dbReference>
<dbReference type="Gene3D" id="2.60.40.1120">
    <property type="entry name" value="Carboxypeptidase-like, regulatory domain"/>
    <property type="match status" value="1"/>
</dbReference>
<dbReference type="InterPro" id="IPR023997">
    <property type="entry name" value="TonB-dep_OMP_SusC/RagA_CS"/>
</dbReference>
<evidence type="ECO:0000256" key="6">
    <source>
        <dbReference type="ARBA" id="ARBA00023136"/>
    </source>
</evidence>
<dbReference type="RefSeq" id="WP_187073208.1">
    <property type="nucleotide sequence ID" value="NZ_JACRYL010000027.1"/>
</dbReference>
<dbReference type="InterPro" id="IPR000531">
    <property type="entry name" value="Beta-barrel_TonB"/>
</dbReference>
<evidence type="ECO:0000256" key="10">
    <source>
        <dbReference type="SAM" id="SignalP"/>
    </source>
</evidence>
<comment type="subcellular location">
    <subcellularLocation>
        <location evidence="1 8">Cell outer membrane</location>
        <topology evidence="1 8">Multi-pass membrane protein</topology>
    </subcellularLocation>
</comment>
<dbReference type="SUPFAM" id="SSF49464">
    <property type="entry name" value="Carboxypeptidase regulatory domain-like"/>
    <property type="match status" value="1"/>
</dbReference>
<keyword evidence="4 8" id="KW-0812">Transmembrane</keyword>
<dbReference type="InterPro" id="IPR037066">
    <property type="entry name" value="Plug_dom_sf"/>
</dbReference>
<proteinExistence type="inferred from homology"/>
<protein>
    <submittedName>
        <fullName evidence="13">TonB-dependent receptor</fullName>
    </submittedName>
</protein>
<dbReference type="Proteomes" id="UP000652755">
    <property type="component" value="Unassembled WGS sequence"/>
</dbReference>
<feature type="chain" id="PRO_5045556391" evidence="10">
    <location>
        <begin position="26"/>
        <end position="1047"/>
    </location>
</feature>
<dbReference type="Gene3D" id="2.170.130.10">
    <property type="entry name" value="TonB-dependent receptor, plug domain"/>
    <property type="match status" value="1"/>
</dbReference>
<evidence type="ECO:0000256" key="7">
    <source>
        <dbReference type="ARBA" id="ARBA00023237"/>
    </source>
</evidence>
<keyword evidence="14" id="KW-1185">Reference proteome</keyword>
<dbReference type="NCBIfam" id="TIGR04056">
    <property type="entry name" value="OMP_RagA_SusC"/>
    <property type="match status" value="1"/>
</dbReference>
<dbReference type="InterPro" id="IPR036942">
    <property type="entry name" value="Beta-barrel_TonB_sf"/>
</dbReference>
<evidence type="ECO:0000313" key="14">
    <source>
        <dbReference type="Proteomes" id="UP000652755"/>
    </source>
</evidence>
<dbReference type="NCBIfam" id="TIGR04057">
    <property type="entry name" value="SusC_RagA_signa"/>
    <property type="match status" value="1"/>
</dbReference>
<dbReference type="EMBL" id="JACRYL010000027">
    <property type="protein sequence ID" value="MBC6112791.1"/>
    <property type="molecule type" value="Genomic_DNA"/>
</dbReference>
<keyword evidence="10" id="KW-0732">Signal</keyword>
<keyword evidence="5 9" id="KW-0798">TonB box</keyword>
<keyword evidence="6 8" id="KW-0472">Membrane</keyword>
<evidence type="ECO:0000313" key="13">
    <source>
        <dbReference type="EMBL" id="MBC6112791.1"/>
    </source>
</evidence>
<evidence type="ECO:0000259" key="11">
    <source>
        <dbReference type="Pfam" id="PF00593"/>
    </source>
</evidence>
<feature type="signal peptide" evidence="10">
    <location>
        <begin position="1"/>
        <end position="25"/>
    </location>
</feature>
<keyword evidence="13" id="KW-0675">Receptor</keyword>
<feature type="domain" description="TonB-dependent receptor plug" evidence="12">
    <location>
        <begin position="118"/>
        <end position="223"/>
    </location>
</feature>
<dbReference type="InterPro" id="IPR023996">
    <property type="entry name" value="TonB-dep_OMP_SusC/RagA"/>
</dbReference>
<feature type="domain" description="TonB-dependent receptor-like beta-barrel" evidence="11">
    <location>
        <begin position="409"/>
        <end position="997"/>
    </location>
</feature>
<evidence type="ECO:0000256" key="2">
    <source>
        <dbReference type="ARBA" id="ARBA00022448"/>
    </source>
</evidence>
<evidence type="ECO:0000256" key="3">
    <source>
        <dbReference type="ARBA" id="ARBA00022452"/>
    </source>
</evidence>
<keyword evidence="7 8" id="KW-0998">Cell outer membrane</keyword>
<accession>A0ABR7KXJ5</accession>
<evidence type="ECO:0000256" key="5">
    <source>
        <dbReference type="ARBA" id="ARBA00023077"/>
    </source>
</evidence>
<evidence type="ECO:0000259" key="12">
    <source>
        <dbReference type="Pfam" id="PF07715"/>
    </source>
</evidence>
<keyword evidence="2 8" id="KW-0813">Transport</keyword>
<comment type="similarity">
    <text evidence="8 9">Belongs to the TonB-dependent receptor family.</text>
</comment>
<dbReference type="Pfam" id="PF13715">
    <property type="entry name" value="CarbopepD_reg_2"/>
    <property type="match status" value="1"/>
</dbReference>
<dbReference type="Gene3D" id="2.40.170.20">
    <property type="entry name" value="TonB-dependent receptor, beta-barrel domain"/>
    <property type="match status" value="1"/>
</dbReference>
<gene>
    <name evidence="13" type="ORF">H7U22_20400</name>
</gene>
<dbReference type="InterPro" id="IPR012910">
    <property type="entry name" value="Plug_dom"/>
</dbReference>
<comment type="caution">
    <text evidence="13">The sequence shown here is derived from an EMBL/GenBank/DDBJ whole genome shotgun (WGS) entry which is preliminary data.</text>
</comment>
<dbReference type="PROSITE" id="PS52016">
    <property type="entry name" value="TONB_DEPENDENT_REC_3"/>
    <property type="match status" value="1"/>
</dbReference>
<dbReference type="SUPFAM" id="SSF56935">
    <property type="entry name" value="Porins"/>
    <property type="match status" value="1"/>
</dbReference>
<sequence>MDKKLLLKKFLFIPLLLLLTFSGRAQSVTISGKISDGSGTALPGVSISVKGTSRGTTSDGNGSYTISATNTEVLIFSMIGFQKQEINVNKQTIINLQLKEEPNSLNDVVVVGYGTQKRKDLTGSVSSVKGDVFKNQPITNATEALQGRIAGVNIVKSSGAPDAQPTIIIRGLSSLNQPNPLYIVDGIRVNDVNNVNVQDIESMDVLKDAAAASIYGAAAAGGVVLITTKKGTSSAPQVNYNMRYGITTPKVGELLDKDGYIKLQNIINPGRFTNAARLDTLANTDWVDETFSNANEQNHNLSLSGSFPIGNYLISGFYNKQEGVARKNFSNIGGARINTNFNLGKIFKFGEQLSISRRKTSNPQNVGVEAQLHNSPFRTLPIIPLYNKNGSYGTLPTGYPGLAFSGSHPVGAIDNANVEDFRNNLQANIFGEVQLPFHLNFRSNVGYSYYNQTQNYFQNAFSIGGVGAGTNSLNKLSVESQSLLTNFILTYNQTFAKHNINAVAGYEQITSKFNNVNVTANDVSPTAAAGYSFIQTAKTTYLFTGQNDNNGLIKSLFARLNYNYAGKYYLSASIRRDANFTVFGPNKQKGTFPAASAAWNISEEPFFKEVLPTFDILKIRASYGELGNSNIAPYSYLSVYQPFASLGNGSAGGVNFSPGATIIPGTTYSAIPNPDLHWETIKEFNLGVDGELLKNKVYFTVEYYNKKTEDMLYALPMAPSAGISGAYITNIGSVSNKGVELLLGYRSNIGKLGFDVSFTGGYNKNEVTKLTSQTTSELSDGYNYYNNGDVSFQIMPNQTITTTKQGLPFGSFYGYKSLGVFQTDAEAAKQTVNGIAAHAGDLHFEDLDGNGVINDQDRQVIGNPNPKFVYGLNLRFNYRGFDAALLFNGVAGVDLFNGVKAYEMRPFADGNTSPKVWGASFLAGNGLTDQPRLGVVNTNGSFNLDPNGNYSSVNSYFVEKGDYLKLKNLQIGYTFTGGFMQKIKVRSLRLFVMGNNLFTITKYSGLDPELGASFSPSGYSGVTARGIDVVSQYPQTRIYSFGLDVNF</sequence>
<evidence type="ECO:0000256" key="4">
    <source>
        <dbReference type="ARBA" id="ARBA00022692"/>
    </source>
</evidence>
<dbReference type="Pfam" id="PF00593">
    <property type="entry name" value="TonB_dep_Rec_b-barrel"/>
    <property type="match status" value="1"/>
</dbReference>
<keyword evidence="3 8" id="KW-1134">Transmembrane beta strand</keyword>
<dbReference type="InterPro" id="IPR008969">
    <property type="entry name" value="CarboxyPept-like_regulatory"/>
</dbReference>
<reference evidence="13 14" key="1">
    <citation type="submission" date="2020-08" db="EMBL/GenBank/DDBJ databases">
        <authorList>
            <person name="Sun Q."/>
            <person name="Inoue M."/>
        </authorList>
    </citation>
    <scope>NUCLEOTIDE SEQUENCE [LARGE SCALE GENOMIC DNA]</scope>
    <source>
        <strain evidence="13 14">CCM 8938</strain>
    </source>
</reference>
<evidence type="ECO:0000256" key="1">
    <source>
        <dbReference type="ARBA" id="ARBA00004571"/>
    </source>
</evidence>
<evidence type="ECO:0000256" key="8">
    <source>
        <dbReference type="PROSITE-ProRule" id="PRU01360"/>
    </source>
</evidence>
<dbReference type="Pfam" id="PF07715">
    <property type="entry name" value="Plug"/>
    <property type="match status" value="1"/>
</dbReference>
<organism evidence="13 14">
    <name type="scientific">Pedobacter fastidiosus</name>
    <dbReference type="NCBI Taxonomy" id="2765361"/>
    <lineage>
        <taxon>Bacteria</taxon>
        <taxon>Pseudomonadati</taxon>
        <taxon>Bacteroidota</taxon>
        <taxon>Sphingobacteriia</taxon>
        <taxon>Sphingobacteriales</taxon>
        <taxon>Sphingobacteriaceae</taxon>
        <taxon>Pedobacter</taxon>
    </lineage>
</organism>